<evidence type="ECO:0000313" key="2">
    <source>
        <dbReference type="Proteomes" id="UP000565576"/>
    </source>
</evidence>
<evidence type="ECO:0000313" key="1">
    <source>
        <dbReference type="EMBL" id="MBB6488803.1"/>
    </source>
</evidence>
<gene>
    <name evidence="1" type="ORF">GGD46_006126</name>
</gene>
<dbReference type="RefSeq" id="WP_184710546.1">
    <property type="nucleotide sequence ID" value="NZ_JACHBG010000027.1"/>
</dbReference>
<accession>A0A7X0IXT8</accession>
<name>A0A7X0IXT8_9HYPH</name>
<comment type="caution">
    <text evidence="1">The sequence shown here is derived from an EMBL/GenBank/DDBJ whole genome shotgun (WGS) entry which is preliminary data.</text>
</comment>
<proteinExistence type="predicted"/>
<reference evidence="1 2" key="1">
    <citation type="submission" date="2020-08" db="EMBL/GenBank/DDBJ databases">
        <title>Genomic Encyclopedia of Type Strains, Phase IV (KMG-V): Genome sequencing to study the core and pangenomes of soil and plant-associated prokaryotes.</title>
        <authorList>
            <person name="Whitman W."/>
        </authorList>
    </citation>
    <scope>NUCLEOTIDE SEQUENCE [LARGE SCALE GENOMIC DNA]</scope>
    <source>
        <strain evidence="1 2">SEMIA 4060</strain>
    </source>
</reference>
<protein>
    <submittedName>
        <fullName evidence="1">Uncharacterized protein</fullName>
    </submittedName>
</protein>
<dbReference type="AlphaFoldDB" id="A0A7X0IXT8"/>
<sequence>MPYFTLTLCAVVCTFVIARFFAVRTRLAEKAIDRVIDQRLRASPLIGELERLKEDNGVMRNLLIDMIENEVSVPPANIAATQAERAHAIIVARQRRREIVGEAIHVVRQAKEAPDLLSETKVSG</sequence>
<dbReference type="Proteomes" id="UP000565576">
    <property type="component" value="Unassembled WGS sequence"/>
</dbReference>
<organism evidence="1 2">
    <name type="scientific">Rhizobium lusitanum</name>
    <dbReference type="NCBI Taxonomy" id="293958"/>
    <lineage>
        <taxon>Bacteria</taxon>
        <taxon>Pseudomonadati</taxon>
        <taxon>Pseudomonadota</taxon>
        <taxon>Alphaproteobacteria</taxon>
        <taxon>Hyphomicrobiales</taxon>
        <taxon>Rhizobiaceae</taxon>
        <taxon>Rhizobium/Agrobacterium group</taxon>
        <taxon>Rhizobium</taxon>
    </lineage>
</organism>
<dbReference type="EMBL" id="JACHBG010000027">
    <property type="protein sequence ID" value="MBB6488803.1"/>
    <property type="molecule type" value="Genomic_DNA"/>
</dbReference>